<organism evidence="1 2">
    <name type="scientific">Exiguobacterium oxidotolerans</name>
    <dbReference type="NCBI Taxonomy" id="223958"/>
    <lineage>
        <taxon>Bacteria</taxon>
        <taxon>Bacillati</taxon>
        <taxon>Bacillota</taxon>
        <taxon>Bacilli</taxon>
        <taxon>Bacillales</taxon>
        <taxon>Bacillales Family XII. Incertae Sedis</taxon>
        <taxon>Exiguobacterium</taxon>
    </lineage>
</organism>
<name>A0A653I491_9BACL</name>
<evidence type="ECO:0000313" key="2">
    <source>
        <dbReference type="Proteomes" id="UP000439752"/>
    </source>
</evidence>
<dbReference type="EMBL" id="CABWKQ010000005">
    <property type="protein sequence ID" value="VWX33701.1"/>
    <property type="molecule type" value="Genomic_DNA"/>
</dbReference>
<protein>
    <submittedName>
        <fullName evidence="1">Uncharacterized protein</fullName>
    </submittedName>
</protein>
<accession>A0A653I491</accession>
<proteinExistence type="predicted"/>
<sequence length="178" mass="21203">MIDWTWTEVDKLEKQEKWNEAKAYLLNSWRQNPADLKTMIRLGFFCWYVVVEQGPLGITDADVDMDELESLLEEVTDFGLAHFMTNEDFLWCFGYMISMFPYYFGDYEQWEEKGISMLKRASELCPDEPIYTYSYLGSFSNTYNKYKEVIQQVQTVLEDRFKGEGLLSEYFKSVFSKR</sequence>
<gene>
    <name evidence="1" type="ORF">EXIGUO9Y_130003</name>
</gene>
<evidence type="ECO:0000313" key="1">
    <source>
        <dbReference type="EMBL" id="VWX33701.1"/>
    </source>
</evidence>
<dbReference type="AlphaFoldDB" id="A0A653I491"/>
<dbReference type="Proteomes" id="UP000439752">
    <property type="component" value="Unassembled WGS sequence"/>
</dbReference>
<reference evidence="1 2" key="1">
    <citation type="submission" date="2019-10" db="EMBL/GenBank/DDBJ databases">
        <authorList>
            <person name="Karimi E."/>
        </authorList>
    </citation>
    <scope>NUCLEOTIDE SEQUENCE [LARGE SCALE GENOMIC DNA]</scope>
    <source>
        <strain evidence="1">Exiguobacterium sp. 9Y</strain>
    </source>
</reference>
<keyword evidence="2" id="KW-1185">Reference proteome</keyword>
<dbReference type="RefSeq" id="WP_159172787.1">
    <property type="nucleotide sequence ID" value="NZ_LR732308.1"/>
</dbReference>